<keyword evidence="2" id="KW-0813">Transport</keyword>
<evidence type="ECO:0000313" key="12">
    <source>
        <dbReference type="Proteomes" id="UP000232222"/>
    </source>
</evidence>
<evidence type="ECO:0000256" key="3">
    <source>
        <dbReference type="ARBA" id="ARBA00022475"/>
    </source>
</evidence>
<evidence type="ECO:0000256" key="7">
    <source>
        <dbReference type="ARBA" id="ARBA00022692"/>
    </source>
</evidence>
<dbReference type="KEGG" id="efr:EFREU_v1c00240"/>
<protein>
    <submittedName>
        <fullName evidence="11">PTS system, sucrose-specific IIABC component</fullName>
    </submittedName>
</protein>
<organism evidence="11 12">
    <name type="scientific">Entomoplasma freundtii</name>
    <dbReference type="NCBI Taxonomy" id="74700"/>
    <lineage>
        <taxon>Bacteria</taxon>
        <taxon>Bacillati</taxon>
        <taxon>Mycoplasmatota</taxon>
        <taxon>Mollicutes</taxon>
        <taxon>Entomoplasmatales</taxon>
        <taxon>Entomoplasmataceae</taxon>
        <taxon>Entomoplasma</taxon>
    </lineage>
</organism>
<keyword evidence="12" id="KW-1185">Reference proteome</keyword>
<dbReference type="PROSITE" id="PS01035">
    <property type="entry name" value="PTS_EIIB_TYPE_1_CYS"/>
    <property type="match status" value="1"/>
</dbReference>
<reference evidence="11 12" key="1">
    <citation type="submission" date="2017-11" db="EMBL/GenBank/DDBJ databases">
        <title>Genome sequence of Entomoplasma freundtii BARC 318 (ATCC 51999).</title>
        <authorList>
            <person name="Lo W.-S."/>
            <person name="Gasparich G.E."/>
            <person name="Kuo C.-H."/>
        </authorList>
    </citation>
    <scope>NUCLEOTIDE SEQUENCE [LARGE SCALE GENOMIC DNA]</scope>
    <source>
        <strain evidence="11 12">BARC 318</strain>
    </source>
</reference>
<comment type="subcellular location">
    <subcellularLocation>
        <location evidence="1">Cell membrane</location>
        <topology evidence="1">Multi-pass membrane protein</topology>
    </subcellularLocation>
</comment>
<keyword evidence="3" id="KW-1003">Cell membrane</keyword>
<dbReference type="InterPro" id="IPR003352">
    <property type="entry name" value="PTS_EIIC"/>
</dbReference>
<keyword evidence="4" id="KW-0762">Sugar transport</keyword>
<dbReference type="Gene3D" id="3.30.1360.60">
    <property type="entry name" value="Glucose permease domain IIB"/>
    <property type="match status" value="1"/>
</dbReference>
<dbReference type="PROSITE" id="PS51103">
    <property type="entry name" value="PTS_EIIC_TYPE_1"/>
    <property type="match status" value="1"/>
</dbReference>
<dbReference type="GO" id="GO:0005886">
    <property type="term" value="C:plasma membrane"/>
    <property type="evidence" value="ECO:0007669"/>
    <property type="project" value="UniProtKB-SubCell"/>
</dbReference>
<dbReference type="GO" id="GO:0015771">
    <property type="term" value="P:trehalose transport"/>
    <property type="evidence" value="ECO:0007669"/>
    <property type="project" value="TreeGrafter"/>
</dbReference>
<dbReference type="RefSeq" id="WP_100609017.1">
    <property type="nucleotide sequence ID" value="NZ_CP024962.1"/>
</dbReference>
<dbReference type="InterPro" id="IPR036878">
    <property type="entry name" value="Glu_permease_IIB"/>
</dbReference>
<evidence type="ECO:0000256" key="4">
    <source>
        <dbReference type="ARBA" id="ARBA00022597"/>
    </source>
</evidence>
<dbReference type="GO" id="GO:0009401">
    <property type="term" value="P:phosphoenolpyruvate-dependent sugar phosphotransferase system"/>
    <property type="evidence" value="ECO:0007669"/>
    <property type="project" value="UniProtKB-KW"/>
</dbReference>
<keyword evidence="9" id="KW-1133">Transmembrane helix</keyword>
<keyword evidence="7" id="KW-0812">Transmembrane</keyword>
<dbReference type="EMBL" id="CP024962">
    <property type="protein sequence ID" value="ATZ16051.1"/>
    <property type="molecule type" value="Genomic_DNA"/>
</dbReference>
<evidence type="ECO:0000256" key="10">
    <source>
        <dbReference type="ARBA" id="ARBA00023136"/>
    </source>
</evidence>
<sequence length="648" mass="71718">MNRKNYKEAAQLFLNAVGGSENISTYLHCVTRLRFIVFDKTKVDESVIKTSPLCKGLNWQSDQLQIILGTGVVENVYDEVEKILANEIKIAKTSIVNSTKDEAMALAKANKNKFQSKTKFGWFKKGMRGLGDIFLPIIPAIVAAGLTMGFAALFKQVGWISKGSQADKILTIITNTAFDFLAVLVCWSTFKKFGGNPVLGIIIGLMLVSPILPNKGAIGQWEAYQKFLENNGKPSDWEKILGTIPTEIYPMKIGFIPITGYQGSVLPPLILGIVGAYAERGWKRIVPQAVSIILTPFLTIVLTFLVGLFFLGPILLMVEKGILIAVQWTLGLPIGLGVAFTAGILQAIVITGCHQVLQGLEMQLVTAGQIPNGNGVLTHSIFNAIWTASIISQGGAALAISLRTKDSNERRLGLSGVIPTFFGITEPAIFGTNLPKTKPFLFGLAGGFVGGWFAGLLNITCPGMGVTVIPGLLLYTHDWKMMLGIIGVNIISFSVAFVLTMAFGIDKIKVQKNFKKEMIAYKNEQKLPNEEWKKVVKSLETVTNNHARQLNDFNKSLNNLDRLSLKKEIVEIKMNNFQNKKQNKFTKWNKKKIVKSLHKNQLKFAKAQNVYNENIINFQNWQSEAMMILKDDVWLKECQDKMKAIVAR</sequence>
<dbReference type="PANTHER" id="PTHR30175:SF7">
    <property type="entry name" value="NEGATIVE REGULATOR OF SACY ACTIVITY"/>
    <property type="match status" value="1"/>
</dbReference>
<proteinExistence type="predicted"/>
<evidence type="ECO:0000256" key="5">
    <source>
        <dbReference type="ARBA" id="ARBA00022679"/>
    </source>
</evidence>
<dbReference type="PROSITE" id="PS51098">
    <property type="entry name" value="PTS_EIIB_TYPE_1"/>
    <property type="match status" value="1"/>
</dbReference>
<keyword evidence="6" id="KW-0598">Phosphotransferase system</keyword>
<evidence type="ECO:0000256" key="9">
    <source>
        <dbReference type="ARBA" id="ARBA00022989"/>
    </source>
</evidence>
<dbReference type="Proteomes" id="UP000232222">
    <property type="component" value="Chromosome"/>
</dbReference>
<evidence type="ECO:0000256" key="6">
    <source>
        <dbReference type="ARBA" id="ARBA00022683"/>
    </source>
</evidence>
<dbReference type="SUPFAM" id="SSF55604">
    <property type="entry name" value="Glucose permease domain IIB"/>
    <property type="match status" value="1"/>
</dbReference>
<dbReference type="GO" id="GO:0016301">
    <property type="term" value="F:kinase activity"/>
    <property type="evidence" value="ECO:0007669"/>
    <property type="project" value="UniProtKB-KW"/>
</dbReference>
<evidence type="ECO:0000256" key="8">
    <source>
        <dbReference type="ARBA" id="ARBA00022777"/>
    </source>
</evidence>
<dbReference type="PANTHER" id="PTHR30175">
    <property type="entry name" value="PHOSPHOTRANSFERASE SYSTEM TRANSPORT PROTEIN"/>
    <property type="match status" value="1"/>
</dbReference>
<dbReference type="InterPro" id="IPR050558">
    <property type="entry name" value="PTS_Sugar-Specific_Components"/>
</dbReference>
<dbReference type="Pfam" id="PF02378">
    <property type="entry name" value="PTS_EIIC"/>
    <property type="match status" value="1"/>
</dbReference>
<dbReference type="InterPro" id="IPR018113">
    <property type="entry name" value="PTrfase_EIIB_Cys"/>
</dbReference>
<evidence type="ECO:0000256" key="2">
    <source>
        <dbReference type="ARBA" id="ARBA00022448"/>
    </source>
</evidence>
<dbReference type="OrthoDB" id="400707at2"/>
<dbReference type="AlphaFoldDB" id="A0A2K8NTH0"/>
<gene>
    <name evidence="11" type="primary">scrA</name>
    <name evidence="11" type="ORF">EFREU_v1c00240</name>
</gene>
<keyword evidence="8" id="KW-0418">Kinase</keyword>
<keyword evidence="10" id="KW-0472">Membrane</keyword>
<dbReference type="CDD" id="cd00212">
    <property type="entry name" value="PTS_IIB_glc"/>
    <property type="match status" value="1"/>
</dbReference>
<evidence type="ECO:0000313" key="11">
    <source>
        <dbReference type="EMBL" id="ATZ16051.1"/>
    </source>
</evidence>
<keyword evidence="5" id="KW-0808">Transferase</keyword>
<name>A0A2K8NTH0_9MOLU</name>
<dbReference type="InterPro" id="IPR013013">
    <property type="entry name" value="PTS_EIIC_1"/>
</dbReference>
<accession>A0A2K8NTH0</accession>
<evidence type="ECO:0000256" key="1">
    <source>
        <dbReference type="ARBA" id="ARBA00004651"/>
    </source>
</evidence>
<dbReference type="GO" id="GO:0008982">
    <property type="term" value="F:protein-N(PI)-phosphohistidine-sugar phosphotransferase activity"/>
    <property type="evidence" value="ECO:0007669"/>
    <property type="project" value="InterPro"/>
</dbReference>
<dbReference type="GO" id="GO:0090589">
    <property type="term" value="F:protein-phosphocysteine-trehalose phosphotransferase system transporter activity"/>
    <property type="evidence" value="ECO:0007669"/>
    <property type="project" value="TreeGrafter"/>
</dbReference>
<dbReference type="InterPro" id="IPR001996">
    <property type="entry name" value="PTS_IIB_1"/>
</dbReference>
<dbReference type="Pfam" id="PF00367">
    <property type="entry name" value="PTS_EIIB"/>
    <property type="match status" value="1"/>
</dbReference>